<gene>
    <name evidence="8 10" type="primary">proB</name>
    <name evidence="10" type="ORF">K8U91_02145</name>
</gene>
<dbReference type="InterPro" id="IPR002478">
    <property type="entry name" value="PUA"/>
</dbReference>
<reference evidence="10" key="2">
    <citation type="submission" date="2021-09" db="EMBL/GenBank/DDBJ databases">
        <authorList>
            <person name="Gilroy R."/>
        </authorList>
    </citation>
    <scope>NUCLEOTIDE SEQUENCE</scope>
    <source>
        <strain evidence="10">CHK121-7720</strain>
    </source>
</reference>
<dbReference type="InterPro" id="IPR011529">
    <property type="entry name" value="Glu_5kinase"/>
</dbReference>
<dbReference type="CDD" id="cd21157">
    <property type="entry name" value="PUA_G5K"/>
    <property type="match status" value="1"/>
</dbReference>
<keyword evidence="6 8" id="KW-0418">Kinase</keyword>
<dbReference type="RefSeq" id="WP_273305333.1">
    <property type="nucleotide sequence ID" value="NZ_DYUD01000010.1"/>
</dbReference>
<dbReference type="GO" id="GO:0005829">
    <property type="term" value="C:cytosol"/>
    <property type="evidence" value="ECO:0007669"/>
    <property type="project" value="TreeGrafter"/>
</dbReference>
<keyword evidence="2 8" id="KW-0028">Amino-acid biosynthesis</keyword>
<feature type="domain" description="PUA" evidence="9">
    <location>
        <begin position="279"/>
        <end position="352"/>
    </location>
</feature>
<feature type="binding site" evidence="8">
    <location>
        <position position="51"/>
    </location>
    <ligand>
        <name>substrate</name>
    </ligand>
</feature>
<comment type="function">
    <text evidence="8">Catalyzes the transfer of a phosphate group to glutamate to form L-glutamate 5-phosphate.</text>
</comment>
<comment type="caution">
    <text evidence="8">Lacks conserved residue(s) required for the propagation of feature annotation.</text>
</comment>
<dbReference type="PIRSF" id="PIRSF000729">
    <property type="entry name" value="GK"/>
    <property type="match status" value="1"/>
</dbReference>
<dbReference type="GO" id="GO:0055129">
    <property type="term" value="P:L-proline biosynthetic process"/>
    <property type="evidence" value="ECO:0007669"/>
    <property type="project" value="UniProtKB-UniRule"/>
</dbReference>
<dbReference type="PRINTS" id="PR00474">
    <property type="entry name" value="GLU5KINASE"/>
</dbReference>
<dbReference type="CDD" id="cd04242">
    <property type="entry name" value="AAK_G5K_ProB"/>
    <property type="match status" value="1"/>
</dbReference>
<dbReference type="HAMAP" id="MF_00456">
    <property type="entry name" value="ProB"/>
    <property type="match status" value="1"/>
</dbReference>
<evidence type="ECO:0000313" key="10">
    <source>
        <dbReference type="EMBL" id="HJG88266.1"/>
    </source>
</evidence>
<dbReference type="GO" id="GO:0005524">
    <property type="term" value="F:ATP binding"/>
    <property type="evidence" value="ECO:0007669"/>
    <property type="project" value="UniProtKB-KW"/>
</dbReference>
<name>A0A921SU19_9BACT</name>
<dbReference type="GO" id="GO:0004349">
    <property type="term" value="F:glutamate 5-kinase activity"/>
    <property type="evidence" value="ECO:0007669"/>
    <property type="project" value="UniProtKB-UniRule"/>
</dbReference>
<dbReference type="InterPro" id="IPR001057">
    <property type="entry name" value="Glu/AcGlu_kinase"/>
</dbReference>
<dbReference type="EMBL" id="DYUD01000010">
    <property type="protein sequence ID" value="HJG88266.1"/>
    <property type="molecule type" value="Genomic_DNA"/>
</dbReference>
<dbReference type="AlphaFoldDB" id="A0A921SU19"/>
<evidence type="ECO:0000256" key="6">
    <source>
        <dbReference type="ARBA" id="ARBA00022777"/>
    </source>
</evidence>
<keyword evidence="3 8" id="KW-0641">Proline biosynthesis</keyword>
<feature type="binding site" evidence="8">
    <location>
        <position position="11"/>
    </location>
    <ligand>
        <name>ATP</name>
        <dbReference type="ChEBI" id="CHEBI:30616"/>
    </ligand>
</feature>
<dbReference type="InterPro" id="IPR019797">
    <property type="entry name" value="Glutamate_5-kinase_CS"/>
</dbReference>
<proteinExistence type="inferred from homology"/>
<evidence type="ECO:0000256" key="4">
    <source>
        <dbReference type="ARBA" id="ARBA00022679"/>
    </source>
</evidence>
<dbReference type="PANTHER" id="PTHR43654:SF1">
    <property type="entry name" value="ISOPENTENYL PHOSPHATE KINASE"/>
    <property type="match status" value="1"/>
</dbReference>
<feature type="binding site" evidence="8">
    <location>
        <position position="150"/>
    </location>
    <ligand>
        <name>substrate</name>
    </ligand>
</feature>
<protein>
    <recommendedName>
        <fullName evidence="8">Glutamate 5-kinase</fullName>
        <ecNumber evidence="8">2.7.2.11</ecNumber>
    </recommendedName>
    <alternativeName>
        <fullName evidence="8">Gamma-glutamyl kinase</fullName>
        <shortName evidence="8">GK</shortName>
    </alternativeName>
</protein>
<keyword evidence="4 8" id="KW-0808">Transferase</keyword>
<reference evidence="10" key="1">
    <citation type="journal article" date="2021" name="PeerJ">
        <title>Extensive microbial diversity within the chicken gut microbiome revealed by metagenomics and culture.</title>
        <authorList>
            <person name="Gilroy R."/>
            <person name="Ravi A."/>
            <person name="Getino M."/>
            <person name="Pursley I."/>
            <person name="Horton D.L."/>
            <person name="Alikhan N.F."/>
            <person name="Baker D."/>
            <person name="Gharbi K."/>
            <person name="Hall N."/>
            <person name="Watson M."/>
            <person name="Adriaenssens E.M."/>
            <person name="Foster-Nyarko E."/>
            <person name="Jarju S."/>
            <person name="Secka A."/>
            <person name="Antonio M."/>
            <person name="Oren A."/>
            <person name="Chaudhuri R.R."/>
            <person name="La Ragione R."/>
            <person name="Hildebrand F."/>
            <person name="Pallen M.J."/>
        </authorList>
    </citation>
    <scope>NUCLEOTIDE SEQUENCE</scope>
    <source>
        <strain evidence="10">CHK121-7720</strain>
    </source>
</reference>
<comment type="similarity">
    <text evidence="8">Belongs to the glutamate 5-kinase family.</text>
</comment>
<dbReference type="InterPro" id="IPR001048">
    <property type="entry name" value="Asp/Glu/Uridylate_kinase"/>
</dbReference>
<dbReference type="SUPFAM" id="SSF88697">
    <property type="entry name" value="PUA domain-like"/>
    <property type="match status" value="1"/>
</dbReference>
<dbReference type="Pfam" id="PF01472">
    <property type="entry name" value="PUA"/>
    <property type="match status" value="1"/>
</dbReference>
<dbReference type="InterPro" id="IPR041739">
    <property type="entry name" value="G5K_ProB"/>
</dbReference>
<dbReference type="InterPro" id="IPR015947">
    <property type="entry name" value="PUA-like_sf"/>
</dbReference>
<accession>A0A921SU19</accession>
<evidence type="ECO:0000256" key="5">
    <source>
        <dbReference type="ARBA" id="ARBA00022741"/>
    </source>
</evidence>
<dbReference type="Gene3D" id="2.30.130.10">
    <property type="entry name" value="PUA domain"/>
    <property type="match status" value="1"/>
</dbReference>
<dbReference type="NCBIfam" id="TIGR01027">
    <property type="entry name" value="proB"/>
    <property type="match status" value="1"/>
</dbReference>
<organism evidence="10 11">
    <name type="scientific">Barnesiella viscericola</name>
    <dbReference type="NCBI Taxonomy" id="397865"/>
    <lineage>
        <taxon>Bacteria</taxon>
        <taxon>Pseudomonadati</taxon>
        <taxon>Bacteroidota</taxon>
        <taxon>Bacteroidia</taxon>
        <taxon>Bacteroidales</taxon>
        <taxon>Barnesiellaceae</taxon>
        <taxon>Barnesiella</taxon>
    </lineage>
</organism>
<dbReference type="GO" id="GO:0003723">
    <property type="term" value="F:RNA binding"/>
    <property type="evidence" value="ECO:0007669"/>
    <property type="project" value="InterPro"/>
</dbReference>
<dbReference type="Proteomes" id="UP000757103">
    <property type="component" value="Unassembled WGS sequence"/>
</dbReference>
<dbReference type="Gene3D" id="3.40.1160.10">
    <property type="entry name" value="Acetylglutamate kinase-like"/>
    <property type="match status" value="2"/>
</dbReference>
<dbReference type="InterPro" id="IPR036974">
    <property type="entry name" value="PUA_sf"/>
</dbReference>
<feature type="binding site" evidence="8">
    <location>
        <position position="138"/>
    </location>
    <ligand>
        <name>substrate</name>
    </ligand>
</feature>
<evidence type="ECO:0000256" key="3">
    <source>
        <dbReference type="ARBA" id="ARBA00022650"/>
    </source>
</evidence>
<dbReference type="SUPFAM" id="SSF53633">
    <property type="entry name" value="Carbamate kinase-like"/>
    <property type="match status" value="1"/>
</dbReference>
<dbReference type="SMART" id="SM00359">
    <property type="entry name" value="PUA"/>
    <property type="match status" value="1"/>
</dbReference>
<evidence type="ECO:0000256" key="7">
    <source>
        <dbReference type="ARBA" id="ARBA00022840"/>
    </source>
</evidence>
<keyword evidence="1 8" id="KW-0963">Cytoplasm</keyword>
<comment type="subcellular location">
    <subcellularLocation>
        <location evidence="8">Cytoplasm</location>
    </subcellularLocation>
</comment>
<dbReference type="InterPro" id="IPR036393">
    <property type="entry name" value="AceGlu_kinase-like_sf"/>
</dbReference>
<comment type="pathway">
    <text evidence="8">Amino-acid biosynthesis; L-proline biosynthesis; L-glutamate 5-semialdehyde from L-glutamate: step 1/2.</text>
</comment>
<keyword evidence="7 8" id="KW-0067">ATP-binding</keyword>
<keyword evidence="5 8" id="KW-0547">Nucleotide-binding</keyword>
<evidence type="ECO:0000256" key="1">
    <source>
        <dbReference type="ARBA" id="ARBA00022490"/>
    </source>
</evidence>
<dbReference type="PROSITE" id="PS00902">
    <property type="entry name" value="GLUTAMATE_5_KINASE"/>
    <property type="match status" value="1"/>
</dbReference>
<comment type="catalytic activity">
    <reaction evidence="8">
        <text>L-glutamate + ATP = L-glutamyl 5-phosphate + ADP</text>
        <dbReference type="Rhea" id="RHEA:14877"/>
        <dbReference type="ChEBI" id="CHEBI:29985"/>
        <dbReference type="ChEBI" id="CHEBI:30616"/>
        <dbReference type="ChEBI" id="CHEBI:58274"/>
        <dbReference type="ChEBI" id="CHEBI:456216"/>
        <dbReference type="EC" id="2.7.2.11"/>
    </reaction>
</comment>
<dbReference type="EC" id="2.7.2.11" evidence="8"/>
<evidence type="ECO:0000256" key="8">
    <source>
        <dbReference type="HAMAP-Rule" id="MF_00456"/>
    </source>
</evidence>
<dbReference type="Pfam" id="PF00696">
    <property type="entry name" value="AA_kinase"/>
    <property type="match status" value="1"/>
</dbReference>
<evidence type="ECO:0000256" key="2">
    <source>
        <dbReference type="ARBA" id="ARBA00022605"/>
    </source>
</evidence>
<sequence>MSYNRKRIAVKIGSNVLTRRDGSLDITRMSALTDQIADLHKAGLDVIVVSSGAVASGRSELHIDRKLDAVSARQLFSAVGQAKLINRYYELFREHHIACGQVLTTKENFSTRRQYLTQKQCMEVMLENRVIPIVNENDTISVTELMFTDNDELSGLISAMMDVETLVILSNVDGIYNGVPGEAGTRVITEIHPGQELSQYIQSGKSSFGRGGMLTKCHIARKVADEGIEVVIANGKRENILPRLLCVGSTEVCTRFVPSPTPISSVKRWIAHSEGFAKGRLYLNAGAVEAIHSQPAASILPIGVTRIEGDFERDDIVRIVDAEGHAIGVGRVSFDSESARQLIGKQGARPLVHCDYLYLEQL</sequence>
<evidence type="ECO:0000259" key="9">
    <source>
        <dbReference type="SMART" id="SM00359"/>
    </source>
</evidence>
<dbReference type="PANTHER" id="PTHR43654">
    <property type="entry name" value="GLUTAMATE 5-KINASE"/>
    <property type="match status" value="1"/>
</dbReference>
<dbReference type="InterPro" id="IPR005715">
    <property type="entry name" value="Glu_5kinase/COase_Synthase"/>
</dbReference>
<comment type="caution">
    <text evidence="10">The sequence shown here is derived from an EMBL/GenBank/DDBJ whole genome shotgun (WGS) entry which is preliminary data.</text>
</comment>
<evidence type="ECO:0000313" key="11">
    <source>
        <dbReference type="Proteomes" id="UP000757103"/>
    </source>
</evidence>
<dbReference type="FunFam" id="3.40.1160.10:FF:000040">
    <property type="entry name" value="Glutamate 5-kinase"/>
    <property type="match status" value="1"/>
</dbReference>
<dbReference type="PROSITE" id="PS50890">
    <property type="entry name" value="PUA"/>
    <property type="match status" value="1"/>
</dbReference>